<reference evidence="3" key="1">
    <citation type="submission" date="2017-02" db="EMBL/GenBank/DDBJ databases">
        <authorList>
            <person name="Mornico D."/>
        </authorList>
    </citation>
    <scope>NUCLEOTIDE SEQUENCE [LARGE SCALE GENOMIC DNA]</scope>
</reference>
<feature type="compositionally biased region" description="Polar residues" evidence="1">
    <location>
        <begin position="1"/>
        <end position="10"/>
    </location>
</feature>
<name>A0A1R4EEK0_9GAMM</name>
<proteinExistence type="predicted"/>
<organism evidence="2 3">
    <name type="scientific">Psychrobacter pasteurii</name>
    <dbReference type="NCBI Taxonomy" id="1945520"/>
    <lineage>
        <taxon>Bacteria</taxon>
        <taxon>Pseudomonadati</taxon>
        <taxon>Pseudomonadota</taxon>
        <taxon>Gammaproteobacteria</taxon>
        <taxon>Moraxellales</taxon>
        <taxon>Moraxellaceae</taxon>
        <taxon>Psychrobacter</taxon>
    </lineage>
</organism>
<dbReference type="AlphaFoldDB" id="A0A1R4EEK0"/>
<dbReference type="EMBL" id="FUGD01000065">
    <property type="protein sequence ID" value="SJM36908.1"/>
    <property type="molecule type" value="Genomic_DNA"/>
</dbReference>
<evidence type="ECO:0000256" key="1">
    <source>
        <dbReference type="SAM" id="MobiDB-lite"/>
    </source>
</evidence>
<sequence>MSNEIQNQDANDLDKALEDKQEPDSLAEATTAALDEDALGGHATEADRPKK</sequence>
<dbReference type="STRING" id="1945520.A1019T_00875"/>
<gene>
    <name evidence="2" type="ORF">A1019T_00875</name>
</gene>
<evidence type="ECO:0000313" key="2">
    <source>
        <dbReference type="EMBL" id="SJM36908.1"/>
    </source>
</evidence>
<protein>
    <submittedName>
        <fullName evidence="2">Uncharacterized protein</fullName>
    </submittedName>
</protein>
<dbReference type="RefSeq" id="WP_167367036.1">
    <property type="nucleotide sequence ID" value="NZ_FUGD01000065.1"/>
</dbReference>
<feature type="region of interest" description="Disordered" evidence="1">
    <location>
        <begin position="1"/>
        <end position="51"/>
    </location>
</feature>
<accession>A0A1R4EEK0</accession>
<dbReference type="Proteomes" id="UP000188169">
    <property type="component" value="Unassembled WGS sequence"/>
</dbReference>
<evidence type="ECO:0000313" key="3">
    <source>
        <dbReference type="Proteomes" id="UP000188169"/>
    </source>
</evidence>
<keyword evidence="3" id="KW-1185">Reference proteome</keyword>
<feature type="compositionally biased region" description="Basic and acidic residues" evidence="1">
    <location>
        <begin position="12"/>
        <end position="23"/>
    </location>
</feature>